<dbReference type="InterPro" id="IPR013103">
    <property type="entry name" value="RVT_2"/>
</dbReference>
<keyword evidence="4" id="KW-1185">Reference proteome</keyword>
<evidence type="ECO:0000256" key="1">
    <source>
        <dbReference type="SAM" id="MobiDB-lite"/>
    </source>
</evidence>
<feature type="domain" description="Reverse transcriptase Ty1/copia-type" evidence="2">
    <location>
        <begin position="76"/>
        <end position="140"/>
    </location>
</feature>
<organism evidence="3 4">
    <name type="scientific">Araneus ventricosus</name>
    <name type="common">Orbweaver spider</name>
    <name type="synonym">Epeira ventricosa</name>
    <dbReference type="NCBI Taxonomy" id="182803"/>
    <lineage>
        <taxon>Eukaryota</taxon>
        <taxon>Metazoa</taxon>
        <taxon>Ecdysozoa</taxon>
        <taxon>Arthropoda</taxon>
        <taxon>Chelicerata</taxon>
        <taxon>Arachnida</taxon>
        <taxon>Araneae</taxon>
        <taxon>Araneomorphae</taxon>
        <taxon>Entelegynae</taxon>
        <taxon>Araneoidea</taxon>
        <taxon>Araneidae</taxon>
        <taxon>Araneus</taxon>
    </lineage>
</organism>
<evidence type="ECO:0000259" key="2">
    <source>
        <dbReference type="Pfam" id="PF07727"/>
    </source>
</evidence>
<sequence length="178" mass="20818">MFSSKPLNTDQHYDSRNENSNDSFSESLSNDEANIFQEEIYNLELPKSFEDTRKSTERKLWEEAMKSELKVMHDHNVWTLVDPPDKSKILDCRWVYSVKTNQIDGSKTRLVARGFNQIAGVDYSDVFSSVVNFSVIRFMFILFKYSMLESCAIGYSGSIPLWKFVRNYIYASTTWIRN</sequence>
<gene>
    <name evidence="3" type="ORF">AVEN_266518_1</name>
</gene>
<feature type="region of interest" description="Disordered" evidence="1">
    <location>
        <begin position="1"/>
        <end position="27"/>
    </location>
</feature>
<name>A0A4Y2WMM4_ARAVE</name>
<accession>A0A4Y2WMM4</accession>
<evidence type="ECO:0000313" key="4">
    <source>
        <dbReference type="Proteomes" id="UP000499080"/>
    </source>
</evidence>
<dbReference type="EMBL" id="BGPR01063114">
    <property type="protein sequence ID" value="GBO38399.1"/>
    <property type="molecule type" value="Genomic_DNA"/>
</dbReference>
<dbReference type="Pfam" id="PF07727">
    <property type="entry name" value="RVT_2"/>
    <property type="match status" value="1"/>
</dbReference>
<evidence type="ECO:0000313" key="3">
    <source>
        <dbReference type="EMBL" id="GBO38399.1"/>
    </source>
</evidence>
<dbReference type="OrthoDB" id="6435466at2759"/>
<reference evidence="3 4" key="1">
    <citation type="journal article" date="2019" name="Sci. Rep.">
        <title>Orb-weaving spider Araneus ventricosus genome elucidates the spidroin gene catalogue.</title>
        <authorList>
            <person name="Kono N."/>
            <person name="Nakamura H."/>
            <person name="Ohtoshi R."/>
            <person name="Moran D.A.P."/>
            <person name="Shinohara A."/>
            <person name="Yoshida Y."/>
            <person name="Fujiwara M."/>
            <person name="Mori M."/>
            <person name="Tomita M."/>
            <person name="Arakawa K."/>
        </authorList>
    </citation>
    <scope>NUCLEOTIDE SEQUENCE [LARGE SCALE GENOMIC DNA]</scope>
</reference>
<feature type="compositionally biased region" description="Polar residues" evidence="1">
    <location>
        <begin position="1"/>
        <end position="10"/>
    </location>
</feature>
<dbReference type="AlphaFoldDB" id="A0A4Y2WMM4"/>
<comment type="caution">
    <text evidence="3">The sequence shown here is derived from an EMBL/GenBank/DDBJ whole genome shotgun (WGS) entry which is preliminary data.</text>
</comment>
<proteinExistence type="predicted"/>
<protein>
    <recommendedName>
        <fullName evidence="2">Reverse transcriptase Ty1/copia-type domain-containing protein</fullName>
    </recommendedName>
</protein>
<dbReference type="Proteomes" id="UP000499080">
    <property type="component" value="Unassembled WGS sequence"/>
</dbReference>